<dbReference type="NCBIfam" id="NF011984">
    <property type="entry name" value="PRK15446.1-5"/>
    <property type="match status" value="1"/>
</dbReference>
<dbReference type="NCBIfam" id="TIGR02318">
    <property type="entry name" value="phosphono_phnM"/>
    <property type="match status" value="1"/>
</dbReference>
<dbReference type="PANTHER" id="PTHR43135">
    <property type="entry name" value="ALPHA-D-RIBOSE 1-METHYLPHOSPHONATE 5-TRIPHOSPHATE DIPHOSPHATASE"/>
    <property type="match status" value="1"/>
</dbReference>
<reference evidence="2" key="1">
    <citation type="journal article" date="2019" name="Int. J. Syst. Evol. Microbiol.">
        <title>The Global Catalogue of Microorganisms (GCM) 10K type strain sequencing project: providing services to taxonomists for standard genome sequencing and annotation.</title>
        <authorList>
            <consortium name="The Broad Institute Genomics Platform"/>
            <consortium name="The Broad Institute Genome Sequencing Center for Infectious Disease"/>
            <person name="Wu L."/>
            <person name="Ma J."/>
        </authorList>
    </citation>
    <scope>NUCLEOTIDE SEQUENCE [LARGE SCALE GENOMIC DNA]</scope>
    <source>
        <strain evidence="2">KCTC 42899</strain>
    </source>
</reference>
<evidence type="ECO:0000313" key="2">
    <source>
        <dbReference type="Proteomes" id="UP001595721"/>
    </source>
</evidence>
<dbReference type="InterPro" id="IPR051781">
    <property type="entry name" value="Metallo-dep_Hydrolase"/>
</dbReference>
<keyword evidence="2" id="KW-1185">Reference proteome</keyword>
<dbReference type="InterPro" id="IPR011059">
    <property type="entry name" value="Metal-dep_hydrolase_composite"/>
</dbReference>
<dbReference type="SUPFAM" id="SSF51556">
    <property type="entry name" value="Metallo-dependent hydrolases"/>
    <property type="match status" value="1"/>
</dbReference>
<dbReference type="Gene3D" id="3.20.20.140">
    <property type="entry name" value="Metal-dependent hydrolases"/>
    <property type="match status" value="1"/>
</dbReference>
<gene>
    <name evidence="1" type="ORF">ACFOMH_04405</name>
</gene>
<dbReference type="GO" id="GO:0016787">
    <property type="term" value="F:hydrolase activity"/>
    <property type="evidence" value="ECO:0007669"/>
    <property type="project" value="UniProtKB-KW"/>
</dbReference>
<accession>A0ABV7QZN7</accession>
<dbReference type="PANTHER" id="PTHR43135:SF3">
    <property type="entry name" value="ALPHA-D-RIBOSE 1-METHYLPHOSPHONATE 5-TRIPHOSPHATE DIPHOSPHATASE"/>
    <property type="match status" value="1"/>
</dbReference>
<name>A0ABV7QZN7_9RHOB</name>
<dbReference type="EMBL" id="JBHRXJ010000002">
    <property type="protein sequence ID" value="MFC3527405.1"/>
    <property type="molecule type" value="Genomic_DNA"/>
</dbReference>
<protein>
    <submittedName>
        <fullName evidence="1">Alpha-D-ribose 1-methylphosphonate 5-triphosphate diphosphatase</fullName>
        <ecNumber evidence="1">3.6.1.63</ecNumber>
    </submittedName>
</protein>
<dbReference type="PIRSF" id="PIRSF038971">
    <property type="entry name" value="PhnM"/>
    <property type="match status" value="1"/>
</dbReference>
<dbReference type="InterPro" id="IPR032466">
    <property type="entry name" value="Metal_Hydrolase"/>
</dbReference>
<comment type="caution">
    <text evidence="1">The sequence shown here is derived from an EMBL/GenBank/DDBJ whole genome shotgun (WGS) entry which is preliminary data.</text>
</comment>
<dbReference type="RefSeq" id="WP_374425489.1">
    <property type="nucleotide sequence ID" value="NZ_JBHRXJ010000002.1"/>
</dbReference>
<dbReference type="Proteomes" id="UP001595721">
    <property type="component" value="Unassembled WGS sequence"/>
</dbReference>
<keyword evidence="1" id="KW-0378">Hydrolase</keyword>
<proteinExistence type="predicted"/>
<organism evidence="1 2">
    <name type="scientific">Paracoccus mangrovi</name>
    <dbReference type="NCBI Taxonomy" id="1715645"/>
    <lineage>
        <taxon>Bacteria</taxon>
        <taxon>Pseudomonadati</taxon>
        <taxon>Pseudomonadota</taxon>
        <taxon>Alphaproteobacteria</taxon>
        <taxon>Rhodobacterales</taxon>
        <taxon>Paracoccaceae</taxon>
        <taxon>Paracoccus</taxon>
    </lineage>
</organism>
<dbReference type="SUPFAM" id="SSF51338">
    <property type="entry name" value="Composite domain of metallo-dependent hydrolases"/>
    <property type="match status" value="1"/>
</dbReference>
<evidence type="ECO:0000313" key="1">
    <source>
        <dbReference type="EMBL" id="MFC3527405.1"/>
    </source>
</evidence>
<dbReference type="EC" id="3.6.1.63" evidence="1"/>
<sequence length="376" mass="40285">MILANAELILPDRVMRGAVHVEDGLIARITEGAEVPPGAEDCDGAHLAPGLIELHTDNLERHLRPRPGVDWPHSAALFAHDGELAAVGITTVFDALRVGTVIRDQAAEPRYARALADELNALVAAGRMRISHHIHLRAEICSETLLDELAEFGAEDRVRLVSLMDHTPGQRQFRDLSKLAQYMQGKHGYSDAEFADHTARLRDMRDRVGPAHEAGAVAAAKRLGAVLASHDDTTAEQVATSAAHGIRLAEFPTTMEAATAGHAHGIRNIMGGPNLIRGGSHSGNVAAEELAREGVLDIISSDYIPSSLLLGACHLARLWGDLPRAFATVTAAPAEATCLCDRGRIATGLRADLIRLADIDRTARVTGSWVKGRRIA</sequence>
<dbReference type="NCBIfam" id="NF011990">
    <property type="entry name" value="PRK15446.2-6"/>
    <property type="match status" value="1"/>
</dbReference>
<dbReference type="InterPro" id="IPR012696">
    <property type="entry name" value="PhnM"/>
</dbReference>